<dbReference type="PANTHER" id="PTHR30461:SF23">
    <property type="entry name" value="DNA RECOMBINASE-RELATED"/>
    <property type="match status" value="1"/>
</dbReference>
<feature type="domain" description="Recombinase" evidence="9">
    <location>
        <begin position="161"/>
        <end position="306"/>
    </location>
</feature>
<dbReference type="PROSITE" id="PS51737">
    <property type="entry name" value="RECOMBINASE_DNA_BIND"/>
    <property type="match status" value="1"/>
</dbReference>
<gene>
    <name evidence="10" type="ORF">MicloDRAFT_00009870</name>
</gene>
<feature type="domain" description="Resolvase/invertase-type recombinase catalytic" evidence="8">
    <location>
        <begin position="5"/>
        <end position="152"/>
    </location>
</feature>
<dbReference type="InterPro" id="IPR036162">
    <property type="entry name" value="Resolvase-like_N_sf"/>
</dbReference>
<dbReference type="PATRIC" id="fig|864069.3.peg.1100"/>
<dbReference type="Proteomes" id="UP000003947">
    <property type="component" value="Unassembled WGS sequence"/>
</dbReference>
<evidence type="ECO:0000256" key="7">
    <source>
        <dbReference type="SAM" id="MobiDB-lite"/>
    </source>
</evidence>
<protein>
    <submittedName>
        <fullName evidence="10">Site-specific recombinase, DNA invertase Pin</fullName>
    </submittedName>
</protein>
<sequence>MPDRRIALYARVSTEHQARDHTIASQVAALHERIAADQQSLVPDDAYGDEGYSGSVLVRPGLERLRDAVATGEIERVYVLAPDRLARRYAHQVLLMEEFRRAGAEVIFLNHAIGGTAEDDLLLQIQGVIAEYERSKILERSRRGRRHAAQSGLVSAFTTSPYGYRYVPKALGGGGARFEVVPEEARVVRLIFGWIGLERVSLREVCRRWQQAGIMTRRGSPHWYASTLCGMLANPAYVGRAIYGHVRYVSGSPKRLRPLRGRHYRQPSVRVKVPREDWIEVPVPALVDPALFEAAQTQLQENRQRKRASWAGPRWLLQGLTVCRRCGYAYYGKTATQSKRDPAKGVYRYYRCIGTDGSRFDGHAVCDNPQIRGDALEQAVWDRVCALLENPGRVAGEYHRRLAQTQPHANRSEDGLQLERQIARLERGIGRLIDSYAEGVIEPDEFQPRITGLKARRARLEEQRRAAVEQADAERELTLMIGRVEEFAARVRDGLDDLDWAGKQALIRTVVRRVEIDRNHVEVVVRVPLPAPETSEPLETPSDKGTWHHCTDDQHRHCGTPRSYESDGGLP</sequence>
<dbReference type="EMBL" id="JH660639">
    <property type="protein sequence ID" value="EIM30182.1"/>
    <property type="molecule type" value="Genomic_DNA"/>
</dbReference>
<keyword evidence="11" id="KW-1185">Reference proteome</keyword>
<dbReference type="Gene3D" id="3.40.50.1390">
    <property type="entry name" value="Resolvase, N-terminal catalytic domain"/>
    <property type="match status" value="1"/>
</dbReference>
<evidence type="ECO:0000259" key="8">
    <source>
        <dbReference type="PROSITE" id="PS51736"/>
    </source>
</evidence>
<dbReference type="STRING" id="864069.MicloDRAFT_00009870"/>
<keyword evidence="2" id="KW-0238">DNA-binding</keyword>
<dbReference type="Gene3D" id="3.90.1750.20">
    <property type="entry name" value="Putative Large Serine Recombinase, Chain B, Domain 2"/>
    <property type="match status" value="1"/>
</dbReference>
<evidence type="ECO:0000256" key="4">
    <source>
        <dbReference type="PIRSR" id="PIRSR606118-50"/>
    </source>
</evidence>
<dbReference type="PANTHER" id="PTHR30461">
    <property type="entry name" value="DNA-INVERTASE FROM LAMBDOID PROPHAGE"/>
    <property type="match status" value="1"/>
</dbReference>
<dbReference type="RefSeq" id="WP_009489626.1">
    <property type="nucleotide sequence ID" value="NZ_CP141050.1"/>
</dbReference>
<dbReference type="GO" id="GO:0000150">
    <property type="term" value="F:DNA strand exchange activity"/>
    <property type="evidence" value="ECO:0007669"/>
    <property type="project" value="InterPro"/>
</dbReference>
<evidence type="ECO:0000313" key="10">
    <source>
        <dbReference type="EMBL" id="EIM30182.1"/>
    </source>
</evidence>
<evidence type="ECO:0000256" key="3">
    <source>
        <dbReference type="ARBA" id="ARBA00023172"/>
    </source>
</evidence>
<evidence type="ECO:0000256" key="1">
    <source>
        <dbReference type="ARBA" id="ARBA00022908"/>
    </source>
</evidence>
<keyword evidence="1" id="KW-0229">DNA integration</keyword>
<dbReference type="InterPro" id="IPR050639">
    <property type="entry name" value="SSR_resolvase"/>
</dbReference>
<proteinExistence type="predicted"/>
<dbReference type="Pfam" id="PF13408">
    <property type="entry name" value="Zn_ribbon_recom"/>
    <property type="match status" value="1"/>
</dbReference>
<feature type="compositionally biased region" description="Basic and acidic residues" evidence="7">
    <location>
        <begin position="541"/>
        <end position="556"/>
    </location>
</feature>
<feature type="region of interest" description="Disordered" evidence="7">
    <location>
        <begin position="532"/>
        <end position="571"/>
    </location>
</feature>
<evidence type="ECO:0000259" key="9">
    <source>
        <dbReference type="PROSITE" id="PS51737"/>
    </source>
</evidence>
<reference evidence="10 11" key="1">
    <citation type="submission" date="2012-02" db="EMBL/GenBank/DDBJ databases">
        <title>Improved High-Quality Draft sequence of Microvirga sp. WSM3557.</title>
        <authorList>
            <consortium name="US DOE Joint Genome Institute"/>
            <person name="Lucas S."/>
            <person name="Han J."/>
            <person name="Lapidus A."/>
            <person name="Cheng J.-F."/>
            <person name="Goodwin L."/>
            <person name="Pitluck S."/>
            <person name="Peters L."/>
            <person name="Zhang X."/>
            <person name="Detter J.C."/>
            <person name="Han C."/>
            <person name="Tapia R."/>
            <person name="Land M."/>
            <person name="Hauser L."/>
            <person name="Kyrpides N."/>
            <person name="Ivanova N."/>
            <person name="Pagani I."/>
            <person name="Brau L."/>
            <person name="Yates R."/>
            <person name="O'Hara G."/>
            <person name="Rui T."/>
            <person name="Howieson J."/>
            <person name="Reeve W."/>
            <person name="Woyke T."/>
        </authorList>
    </citation>
    <scope>NUCLEOTIDE SEQUENCE [LARGE SCALE GENOMIC DNA]</scope>
    <source>
        <strain evidence="10 11">WSM3557</strain>
    </source>
</reference>
<evidence type="ECO:0000256" key="2">
    <source>
        <dbReference type="ARBA" id="ARBA00023125"/>
    </source>
</evidence>
<dbReference type="InterPro" id="IPR006119">
    <property type="entry name" value="Resolv_N"/>
</dbReference>
<evidence type="ECO:0000256" key="5">
    <source>
        <dbReference type="PROSITE-ProRule" id="PRU10137"/>
    </source>
</evidence>
<dbReference type="GO" id="GO:0003677">
    <property type="term" value="F:DNA binding"/>
    <property type="evidence" value="ECO:0007669"/>
    <property type="project" value="UniProtKB-KW"/>
</dbReference>
<feature type="active site" description="O-(5'-phospho-DNA)-serine intermediate" evidence="4 5">
    <location>
        <position position="13"/>
    </location>
</feature>
<keyword evidence="3" id="KW-0233">DNA recombination</keyword>
<dbReference type="Pfam" id="PF00239">
    <property type="entry name" value="Resolvase"/>
    <property type="match status" value="1"/>
</dbReference>
<dbReference type="Pfam" id="PF07508">
    <property type="entry name" value="Recombinase"/>
    <property type="match status" value="1"/>
</dbReference>
<feature type="coiled-coil region" evidence="6">
    <location>
        <begin position="450"/>
        <end position="477"/>
    </location>
</feature>
<dbReference type="SUPFAM" id="SSF53041">
    <property type="entry name" value="Resolvase-like"/>
    <property type="match status" value="1"/>
</dbReference>
<evidence type="ECO:0000313" key="11">
    <source>
        <dbReference type="Proteomes" id="UP000003947"/>
    </source>
</evidence>
<dbReference type="PROSITE" id="PS00397">
    <property type="entry name" value="RECOMBINASES_1"/>
    <property type="match status" value="1"/>
</dbReference>
<dbReference type="HOGENOM" id="CLU_010686_18_3_5"/>
<dbReference type="eggNOG" id="COG1961">
    <property type="taxonomic scope" value="Bacteria"/>
</dbReference>
<dbReference type="GO" id="GO:0015074">
    <property type="term" value="P:DNA integration"/>
    <property type="evidence" value="ECO:0007669"/>
    <property type="project" value="UniProtKB-KW"/>
</dbReference>
<dbReference type="OrthoDB" id="4500247at2"/>
<dbReference type="InterPro" id="IPR025827">
    <property type="entry name" value="Zn_ribbon_recom_dom"/>
</dbReference>
<dbReference type="InterPro" id="IPR038109">
    <property type="entry name" value="DNA_bind_recomb_sf"/>
</dbReference>
<organism evidence="10 11">
    <name type="scientific">Microvirga lotononidis</name>
    <dbReference type="NCBI Taxonomy" id="864069"/>
    <lineage>
        <taxon>Bacteria</taxon>
        <taxon>Pseudomonadati</taxon>
        <taxon>Pseudomonadota</taxon>
        <taxon>Alphaproteobacteria</taxon>
        <taxon>Hyphomicrobiales</taxon>
        <taxon>Methylobacteriaceae</taxon>
        <taxon>Microvirga</taxon>
    </lineage>
</organism>
<dbReference type="CDD" id="cd00338">
    <property type="entry name" value="Ser_Recombinase"/>
    <property type="match status" value="1"/>
</dbReference>
<name>I4Z1U0_9HYPH</name>
<dbReference type="InterPro" id="IPR006118">
    <property type="entry name" value="Recombinase_CS"/>
</dbReference>
<dbReference type="AlphaFoldDB" id="I4Z1U0"/>
<dbReference type="SMART" id="SM00857">
    <property type="entry name" value="Resolvase"/>
    <property type="match status" value="1"/>
</dbReference>
<keyword evidence="6" id="KW-0175">Coiled coil</keyword>
<dbReference type="PROSITE" id="PS51736">
    <property type="entry name" value="RECOMBINASES_3"/>
    <property type="match status" value="1"/>
</dbReference>
<dbReference type="InterPro" id="IPR011109">
    <property type="entry name" value="DNA_bind_recombinase_dom"/>
</dbReference>
<evidence type="ECO:0000256" key="6">
    <source>
        <dbReference type="SAM" id="Coils"/>
    </source>
</evidence>
<accession>I4Z1U0</accession>